<dbReference type="OrthoDB" id="7058586at2"/>
<name>A0A1W1WXW3_9NEIS</name>
<proteinExistence type="predicted"/>
<accession>A0A1W1WXW3</accession>
<dbReference type="Pfam" id="PF11066">
    <property type="entry name" value="DUF2867"/>
    <property type="match status" value="1"/>
</dbReference>
<evidence type="ECO:0000313" key="2">
    <source>
        <dbReference type="Proteomes" id="UP000192761"/>
    </source>
</evidence>
<reference evidence="1 2" key="1">
    <citation type="submission" date="2017-04" db="EMBL/GenBank/DDBJ databases">
        <authorList>
            <person name="Afonso C.L."/>
            <person name="Miller P.J."/>
            <person name="Scott M.A."/>
            <person name="Spackman E."/>
            <person name="Goraichik I."/>
            <person name="Dimitrov K.M."/>
            <person name="Suarez D.L."/>
            <person name="Swayne D.E."/>
        </authorList>
    </citation>
    <scope>NUCLEOTIDE SEQUENCE [LARGE SCALE GENOMIC DNA]</scope>
    <source>
        <strain evidence="1 2">DSM 23236</strain>
    </source>
</reference>
<gene>
    <name evidence="1" type="ORF">SAMN02745857_00191</name>
</gene>
<dbReference type="RefSeq" id="WP_084088661.1">
    <property type="nucleotide sequence ID" value="NZ_FWXD01000001.1"/>
</dbReference>
<dbReference type="Proteomes" id="UP000192761">
    <property type="component" value="Unassembled WGS sequence"/>
</dbReference>
<dbReference type="STRING" id="1121001.SAMN02745857_00191"/>
<organism evidence="1 2">
    <name type="scientific">Andreprevotia lacus DSM 23236</name>
    <dbReference type="NCBI Taxonomy" id="1121001"/>
    <lineage>
        <taxon>Bacteria</taxon>
        <taxon>Pseudomonadati</taxon>
        <taxon>Pseudomonadota</taxon>
        <taxon>Betaproteobacteria</taxon>
        <taxon>Neisseriales</taxon>
        <taxon>Chitinibacteraceae</taxon>
        <taxon>Andreprevotia</taxon>
    </lineage>
</organism>
<evidence type="ECO:0000313" key="1">
    <source>
        <dbReference type="EMBL" id="SMC16447.1"/>
    </source>
</evidence>
<dbReference type="AlphaFoldDB" id="A0A1W1WXW3"/>
<keyword evidence="2" id="KW-1185">Reference proteome</keyword>
<sequence length="480" mass="51945">MQALRKVTRTFPSARIPSQAGGLPVEVSLIAQLGHGAGDQVYQGVTARQRQHAEYVDELDEPSARLGATDFAKGDATALYSFSVGPNGHPFHRHAGHRMFTAISGSGGAQLRFSTASPTQIAADPQAFFDALRFINIPPDSLFTIRFGGETWHQFAPLAGNRLHPAFFALSCHTDELGGDLSPALRAQVLADAANIPALTELLPQSVLDLLQAEPLTRRQIPTTTLALDAPPGSLHALMCRSVRCGSGLVRGLLGRRRDAQGYLAAQRRELQVDELSDAPAGSLLPEQLAGQAIHHEDTFALVLADPALARLGAPALLSTLLDGFLENAPSGVSRLMAFRNLLVRPMGLRTSPLGCPVSSLLSNDRRCLFDQRFPVLAQQIAPDLQHAQVVLGADDKHLQFRSCVGVDVLDGGEVRFTLGTRVHCKNGFGRFYMAVIDRVHRGYITPTMLRQAVRHLLAVRAPATAELPEWDVVQPQMQH</sequence>
<evidence type="ECO:0008006" key="3">
    <source>
        <dbReference type="Google" id="ProtNLM"/>
    </source>
</evidence>
<dbReference type="EMBL" id="FWXD01000001">
    <property type="protein sequence ID" value="SMC16447.1"/>
    <property type="molecule type" value="Genomic_DNA"/>
</dbReference>
<dbReference type="InterPro" id="IPR021295">
    <property type="entry name" value="DUF2867"/>
</dbReference>
<protein>
    <recommendedName>
        <fullName evidence="3">DUF2867 domain-containing protein</fullName>
    </recommendedName>
</protein>